<evidence type="ECO:0000256" key="4">
    <source>
        <dbReference type="ARBA" id="ARBA00023180"/>
    </source>
</evidence>
<keyword evidence="8" id="KW-1185">Reference proteome</keyword>
<gene>
    <name evidence="9" type="primary">Gdf15</name>
</gene>
<reference evidence="9" key="1">
    <citation type="submission" date="2025-08" db="UniProtKB">
        <authorList>
            <consortium name="RefSeq"/>
        </authorList>
    </citation>
    <scope>IDENTIFICATION</scope>
</reference>
<proteinExistence type="inferred from homology"/>
<comment type="similarity">
    <text evidence="2 5">Belongs to the TGF-beta family.</text>
</comment>
<dbReference type="GeneID" id="101992748"/>
<name>A0ABM0LQA8_MICOH</name>
<evidence type="ECO:0000256" key="1">
    <source>
        <dbReference type="ARBA" id="ARBA00004613"/>
    </source>
</evidence>
<comment type="subcellular location">
    <subcellularLocation>
        <location evidence="1">Secreted</location>
    </subcellularLocation>
</comment>
<feature type="region of interest" description="Disordered" evidence="6">
    <location>
        <begin position="1"/>
        <end position="37"/>
    </location>
</feature>
<evidence type="ECO:0000313" key="8">
    <source>
        <dbReference type="Proteomes" id="UP000694915"/>
    </source>
</evidence>
<keyword evidence="3" id="KW-0964">Secreted</keyword>
<protein>
    <submittedName>
        <fullName evidence="9">Growth/differentiation factor 15</fullName>
    </submittedName>
</protein>
<organism evidence="8 9">
    <name type="scientific">Microtus ochrogaster</name>
    <name type="common">Prairie vole</name>
    <dbReference type="NCBI Taxonomy" id="79684"/>
    <lineage>
        <taxon>Eukaryota</taxon>
        <taxon>Metazoa</taxon>
        <taxon>Chordata</taxon>
        <taxon>Craniata</taxon>
        <taxon>Vertebrata</taxon>
        <taxon>Euteleostomi</taxon>
        <taxon>Mammalia</taxon>
        <taxon>Eutheria</taxon>
        <taxon>Euarchontoglires</taxon>
        <taxon>Glires</taxon>
        <taxon>Rodentia</taxon>
        <taxon>Myomorpha</taxon>
        <taxon>Muroidea</taxon>
        <taxon>Cricetidae</taxon>
        <taxon>Arvicolinae</taxon>
        <taxon>Microtus</taxon>
    </lineage>
</organism>
<dbReference type="Proteomes" id="UP000694915">
    <property type="component" value="Unplaced"/>
</dbReference>
<evidence type="ECO:0000256" key="6">
    <source>
        <dbReference type="SAM" id="MobiDB-lite"/>
    </source>
</evidence>
<dbReference type="Pfam" id="PF00019">
    <property type="entry name" value="TGF_beta"/>
    <property type="match status" value="1"/>
</dbReference>
<dbReference type="InterPro" id="IPR001839">
    <property type="entry name" value="TGF-b_C"/>
</dbReference>
<feature type="domain" description="TGF-beta family profile" evidence="7">
    <location>
        <begin position="259"/>
        <end position="377"/>
    </location>
</feature>
<dbReference type="InterPro" id="IPR029034">
    <property type="entry name" value="Cystine-knot_cytokine"/>
</dbReference>
<dbReference type="PANTHER" id="PTHR11848">
    <property type="entry name" value="TGF-BETA FAMILY"/>
    <property type="match status" value="1"/>
</dbReference>
<evidence type="ECO:0000313" key="9">
    <source>
        <dbReference type="RefSeq" id="XP_005370636.2"/>
    </source>
</evidence>
<evidence type="ECO:0000256" key="2">
    <source>
        <dbReference type="ARBA" id="ARBA00006656"/>
    </source>
</evidence>
<evidence type="ECO:0000259" key="7">
    <source>
        <dbReference type="PROSITE" id="PS51362"/>
    </source>
</evidence>
<dbReference type="RefSeq" id="XP_005370636.2">
    <property type="nucleotide sequence ID" value="XM_005370579.2"/>
</dbReference>
<dbReference type="Gene3D" id="2.10.90.10">
    <property type="entry name" value="Cystine-knot cytokines"/>
    <property type="match status" value="1"/>
</dbReference>
<evidence type="ECO:0000256" key="3">
    <source>
        <dbReference type="ARBA" id="ARBA00022525"/>
    </source>
</evidence>
<keyword evidence="4" id="KW-0325">Glycoprotein</keyword>
<evidence type="ECO:0000256" key="5">
    <source>
        <dbReference type="RuleBase" id="RU000354"/>
    </source>
</evidence>
<sequence length="377" mass="41148">MFCGDGQPPLSPDPAVSLYAERDAPPPQSSGFPPGSAWSLELAPHAGAGRPEYRTIKVAAAEGSAHSHTEDTTDMALPAPEAQPPVGSQLRFLLFLLLLLLLLSWPSPGDALALPEQRRSHPESRLDAHELRGRFQDLLSRLHVNQSREDSNSEPNPDTTVRIFTPEVRLGPRGHLLLRVRWASLTQGLHEAYRVHRALLMLSPSSRAWDVTAPLQRALSLGGPHSRALRLRLALPPDLAVTPSSGARLELHLRSAAGRGRRSAHAFPRDSCPLGPGRCCHLQTVHATLEDLGWSDWVLSPRQLQLSMCVGECPHLYRSASTHAQIKARLHGLQPDRVPAPCCVPSSYTPVVLMHRTDSGVSLQTYDDLVARGCHCA</sequence>
<dbReference type="PROSITE" id="PS51362">
    <property type="entry name" value="TGF_BETA_2"/>
    <property type="match status" value="1"/>
</dbReference>
<dbReference type="SMART" id="SM00204">
    <property type="entry name" value="TGFB"/>
    <property type="match status" value="1"/>
</dbReference>
<accession>A0ABM0LQA8</accession>
<dbReference type="SUPFAM" id="SSF57501">
    <property type="entry name" value="Cystine-knot cytokines"/>
    <property type="match status" value="1"/>
</dbReference>
<dbReference type="InterPro" id="IPR015615">
    <property type="entry name" value="TGF-beta-rel"/>
</dbReference>
<keyword evidence="5" id="KW-0339">Growth factor</keyword>
<dbReference type="PANTHER" id="PTHR11848:SF78">
    <property type="entry name" value="GROWTH_DIFFERENTIATION FACTOR 15"/>
    <property type="match status" value="1"/>
</dbReference>